<keyword evidence="1" id="KW-0472">Membrane</keyword>
<dbReference type="EMBL" id="MHUC01000040">
    <property type="protein sequence ID" value="OHA70010.1"/>
    <property type="molecule type" value="Genomic_DNA"/>
</dbReference>
<protein>
    <recommendedName>
        <fullName evidence="4">Type II secretion system protein J</fullName>
    </recommendedName>
</protein>
<dbReference type="Pfam" id="PF07963">
    <property type="entry name" value="N_methyl"/>
    <property type="match status" value="1"/>
</dbReference>
<sequence length="187" mass="20359">MLGKNFIQRKRNQKGVSLIELLVAMSVFVLISGVVSGLLISGIRSQRHTLASRQLLDQTSFALEYMSRALRMAIKDDSVGCITPGTNYEITSGGAGIKFINHLEGDQCQEFFLGGAQLMHDKGDGNPSLPLTSDKLEVTNLNFDLAGDASGDNLQPRATVAFSVQDADKNWPAIKMQTTVSQRNLDE</sequence>
<keyword evidence="1" id="KW-0812">Transmembrane</keyword>
<dbReference type="PROSITE" id="PS00409">
    <property type="entry name" value="PROKAR_NTER_METHYL"/>
    <property type="match status" value="1"/>
</dbReference>
<evidence type="ECO:0000313" key="3">
    <source>
        <dbReference type="Proteomes" id="UP000177078"/>
    </source>
</evidence>
<proteinExistence type="predicted"/>
<accession>A0A1G2RAY3</accession>
<dbReference type="Proteomes" id="UP000177078">
    <property type="component" value="Unassembled WGS sequence"/>
</dbReference>
<dbReference type="AlphaFoldDB" id="A0A1G2RAY3"/>
<reference evidence="2 3" key="1">
    <citation type="journal article" date="2016" name="Nat. Commun.">
        <title>Thousands of microbial genomes shed light on interconnected biogeochemical processes in an aquifer system.</title>
        <authorList>
            <person name="Anantharaman K."/>
            <person name="Brown C.T."/>
            <person name="Hug L.A."/>
            <person name="Sharon I."/>
            <person name="Castelle C.J."/>
            <person name="Probst A.J."/>
            <person name="Thomas B.C."/>
            <person name="Singh A."/>
            <person name="Wilkins M.J."/>
            <person name="Karaoz U."/>
            <person name="Brodie E.L."/>
            <person name="Williams K.H."/>
            <person name="Hubbard S.S."/>
            <person name="Banfield J.F."/>
        </authorList>
    </citation>
    <scope>NUCLEOTIDE SEQUENCE [LARGE SCALE GENOMIC DNA]</scope>
</reference>
<dbReference type="STRING" id="1802457.A3F15_01750"/>
<keyword evidence="1" id="KW-1133">Transmembrane helix</keyword>
<evidence type="ECO:0000313" key="2">
    <source>
        <dbReference type="EMBL" id="OHA70010.1"/>
    </source>
</evidence>
<dbReference type="NCBIfam" id="TIGR02532">
    <property type="entry name" value="IV_pilin_GFxxxE"/>
    <property type="match status" value="1"/>
</dbReference>
<comment type="caution">
    <text evidence="2">The sequence shown here is derived from an EMBL/GenBank/DDBJ whole genome shotgun (WGS) entry which is preliminary data.</text>
</comment>
<feature type="transmembrane region" description="Helical" evidence="1">
    <location>
        <begin position="21"/>
        <end position="43"/>
    </location>
</feature>
<evidence type="ECO:0000256" key="1">
    <source>
        <dbReference type="SAM" id="Phobius"/>
    </source>
</evidence>
<gene>
    <name evidence="2" type="ORF">A3F15_01750</name>
</gene>
<organism evidence="2 3">
    <name type="scientific">Candidatus Wildermuthbacteria bacterium RIFCSPHIGHO2_12_FULL_40_12</name>
    <dbReference type="NCBI Taxonomy" id="1802457"/>
    <lineage>
        <taxon>Bacteria</taxon>
        <taxon>Candidatus Wildermuthiibacteriota</taxon>
    </lineage>
</organism>
<evidence type="ECO:0008006" key="4">
    <source>
        <dbReference type="Google" id="ProtNLM"/>
    </source>
</evidence>
<name>A0A1G2RAY3_9BACT</name>
<dbReference type="InterPro" id="IPR012902">
    <property type="entry name" value="N_methyl_site"/>
</dbReference>